<dbReference type="Pfam" id="PF00528">
    <property type="entry name" value="BPD_transp_1"/>
    <property type="match status" value="1"/>
</dbReference>
<evidence type="ECO:0000259" key="8">
    <source>
        <dbReference type="PROSITE" id="PS50928"/>
    </source>
</evidence>
<feature type="transmembrane region" description="Helical" evidence="7">
    <location>
        <begin position="33"/>
        <end position="54"/>
    </location>
</feature>
<dbReference type="CDD" id="cd06261">
    <property type="entry name" value="TM_PBP2"/>
    <property type="match status" value="1"/>
</dbReference>
<keyword evidence="3" id="KW-1003">Cell membrane</keyword>
<keyword evidence="5 7" id="KW-1133">Transmembrane helix</keyword>
<dbReference type="PROSITE" id="PS50928">
    <property type="entry name" value="ABC_TM1"/>
    <property type="match status" value="1"/>
</dbReference>
<dbReference type="SUPFAM" id="SSF161098">
    <property type="entry name" value="MetI-like"/>
    <property type="match status" value="1"/>
</dbReference>
<comment type="similarity">
    <text evidence="7">Belongs to the binding-protein-dependent transport system permease family.</text>
</comment>
<comment type="subcellular location">
    <subcellularLocation>
        <location evidence="1 7">Cell membrane</location>
        <topology evidence="1 7">Multi-pass membrane protein</topology>
    </subcellularLocation>
</comment>
<evidence type="ECO:0000256" key="3">
    <source>
        <dbReference type="ARBA" id="ARBA00022475"/>
    </source>
</evidence>
<feature type="transmembrane region" description="Helical" evidence="7">
    <location>
        <begin position="254"/>
        <end position="278"/>
    </location>
</feature>
<evidence type="ECO:0000313" key="9">
    <source>
        <dbReference type="EMBL" id="GAA5066423.1"/>
    </source>
</evidence>
<evidence type="ECO:0000313" key="10">
    <source>
        <dbReference type="Proteomes" id="UP001500603"/>
    </source>
</evidence>
<feature type="domain" description="ABC transmembrane type-1" evidence="8">
    <location>
        <begin position="121"/>
        <end position="321"/>
    </location>
</feature>
<protein>
    <submittedName>
        <fullName evidence="9">ABC transporter permease</fullName>
    </submittedName>
</protein>
<keyword evidence="2 7" id="KW-0813">Transport</keyword>
<evidence type="ECO:0000256" key="1">
    <source>
        <dbReference type="ARBA" id="ARBA00004651"/>
    </source>
</evidence>
<feature type="transmembrane region" description="Helical" evidence="7">
    <location>
        <begin position="196"/>
        <end position="217"/>
    </location>
</feature>
<dbReference type="InterPro" id="IPR000515">
    <property type="entry name" value="MetI-like"/>
</dbReference>
<dbReference type="PANTHER" id="PTHR43163">
    <property type="entry name" value="DIPEPTIDE TRANSPORT SYSTEM PERMEASE PROTEIN DPPB-RELATED"/>
    <property type="match status" value="1"/>
</dbReference>
<keyword evidence="4 7" id="KW-0812">Transmembrane</keyword>
<reference evidence="10" key="1">
    <citation type="journal article" date="2019" name="Int. J. Syst. Evol. Microbiol.">
        <title>The Global Catalogue of Microorganisms (GCM) 10K type strain sequencing project: providing services to taxonomists for standard genome sequencing and annotation.</title>
        <authorList>
            <consortium name="The Broad Institute Genomics Platform"/>
            <consortium name="The Broad Institute Genome Sequencing Center for Infectious Disease"/>
            <person name="Wu L."/>
            <person name="Ma J."/>
        </authorList>
    </citation>
    <scope>NUCLEOTIDE SEQUENCE [LARGE SCALE GENOMIC DNA]</scope>
    <source>
        <strain evidence="10">JCM 18298</strain>
    </source>
</reference>
<dbReference type="Gene3D" id="1.10.3720.10">
    <property type="entry name" value="MetI-like"/>
    <property type="match status" value="1"/>
</dbReference>
<feature type="transmembrane region" description="Helical" evidence="7">
    <location>
        <begin position="127"/>
        <end position="148"/>
    </location>
</feature>
<feature type="transmembrane region" description="Helical" evidence="7">
    <location>
        <begin position="169"/>
        <end position="190"/>
    </location>
</feature>
<comment type="caution">
    <text evidence="9">The sequence shown here is derived from an EMBL/GenBank/DDBJ whole genome shotgun (WGS) entry which is preliminary data.</text>
</comment>
<evidence type="ECO:0000256" key="6">
    <source>
        <dbReference type="ARBA" id="ARBA00023136"/>
    </source>
</evidence>
<evidence type="ECO:0000256" key="2">
    <source>
        <dbReference type="ARBA" id="ARBA00022448"/>
    </source>
</evidence>
<name>A0ABP9KUS0_9NOCA</name>
<evidence type="ECO:0000256" key="7">
    <source>
        <dbReference type="RuleBase" id="RU363032"/>
    </source>
</evidence>
<dbReference type="InterPro" id="IPR045621">
    <property type="entry name" value="BPD_transp_1_N"/>
</dbReference>
<gene>
    <name evidence="9" type="ORF">GCM10023318_54550</name>
</gene>
<evidence type="ECO:0000256" key="4">
    <source>
        <dbReference type="ARBA" id="ARBA00022692"/>
    </source>
</evidence>
<dbReference type="PANTHER" id="PTHR43163:SF6">
    <property type="entry name" value="DIPEPTIDE TRANSPORT SYSTEM PERMEASE PROTEIN DPPB-RELATED"/>
    <property type="match status" value="1"/>
</dbReference>
<keyword evidence="10" id="KW-1185">Reference proteome</keyword>
<keyword evidence="6 7" id="KW-0472">Membrane</keyword>
<organism evidence="9 10">
    <name type="scientific">Nocardia callitridis</name>
    <dbReference type="NCBI Taxonomy" id="648753"/>
    <lineage>
        <taxon>Bacteria</taxon>
        <taxon>Bacillati</taxon>
        <taxon>Actinomycetota</taxon>
        <taxon>Actinomycetes</taxon>
        <taxon>Mycobacteriales</taxon>
        <taxon>Nocardiaceae</taxon>
        <taxon>Nocardia</taxon>
    </lineage>
</organism>
<feature type="transmembrane region" description="Helical" evidence="7">
    <location>
        <begin position="298"/>
        <end position="320"/>
    </location>
</feature>
<dbReference type="EMBL" id="BAABJM010000007">
    <property type="protein sequence ID" value="GAA5066423.1"/>
    <property type="molecule type" value="Genomic_DNA"/>
</dbReference>
<dbReference type="RefSeq" id="WP_345499006.1">
    <property type="nucleotide sequence ID" value="NZ_BAABJM010000007.1"/>
</dbReference>
<dbReference type="InterPro" id="IPR035906">
    <property type="entry name" value="MetI-like_sf"/>
</dbReference>
<sequence length="333" mass="34834">MTVATPTLSAPNLAHAVSADVLRRAAFAVGKRLFAAVAVVFGAATLGFLALQLLPGDPVDWLLGPSMTASPTLRAQVRADYGFDRPVFEQYLSYLNQLLHGHLGSSYQLQQPVATLILDQLAPTAELAVAALLLALFIAVAVAVSTAGRRPRLRAGASTAELVITSAPQYWVGILLLTAFSFQLQIFPVAGAQTPAALVLPAITLALSIAGVLSQVLREGLEAALTQPFIVTARARGSSLSAVRLRHALRHAGAPMLTLTGWLTGSLLGGVVPVESVFGRPGIGALVLQAVTSRDMPIVMGVILLSAVVFVVISTLVDLLHLALDPRIRTNGD</sequence>
<accession>A0ABP9KUS0</accession>
<proteinExistence type="inferred from homology"/>
<dbReference type="Pfam" id="PF19300">
    <property type="entry name" value="BPD_transp_1_N"/>
    <property type="match status" value="1"/>
</dbReference>
<evidence type="ECO:0000256" key="5">
    <source>
        <dbReference type="ARBA" id="ARBA00022989"/>
    </source>
</evidence>
<dbReference type="Proteomes" id="UP001500603">
    <property type="component" value="Unassembled WGS sequence"/>
</dbReference>